<dbReference type="STRING" id="1768.B1T50_17205"/>
<feature type="domain" description="Predicted hydrolase N-terminal" evidence="2">
    <location>
        <begin position="1"/>
        <end position="192"/>
    </location>
</feature>
<sequence>MQLRYISVPALIAEAGGDPWAVNQSLRAGNPFRISQLANAFHTAGRCTAEADATFEQARSRFDAAWNHQNGDHPINDSAEVQRVTKLLGAQSLQLPKIAADLESIAAALAEAQKAAAARIAALDTQLQTLDNMIGQAVEMEKDPALTAADRQALDAFITGREDNAIGDTQAALHDLQSTRDTYANLLHQVQANGNLTPQDAVLTTELKPADLGEGKGFPLMTPRSQVLLVSPNTNRTPTTYKTSSKMARVPPSAAIRETVCPAARHPSWRKACRAPGRCRRGPRWVLMVDGMRFSATPTAVSSQGSTSSRPTDRSGISPTPLIR</sequence>
<gene>
    <name evidence="3" type="ORF">BZL29_6177</name>
</gene>
<dbReference type="EMBL" id="MVBN01000007">
    <property type="protein sequence ID" value="OOK69875.1"/>
    <property type="molecule type" value="Genomic_DNA"/>
</dbReference>
<feature type="compositionally biased region" description="Polar residues" evidence="1">
    <location>
        <begin position="297"/>
        <end position="318"/>
    </location>
</feature>
<feature type="region of interest" description="Disordered" evidence="1">
    <location>
        <begin position="297"/>
        <end position="324"/>
    </location>
</feature>
<evidence type="ECO:0000259" key="2">
    <source>
        <dbReference type="Pfam" id="PF22905"/>
    </source>
</evidence>
<organism evidence="3 4">
    <name type="scientific">Mycobacterium kansasii</name>
    <dbReference type="NCBI Taxonomy" id="1768"/>
    <lineage>
        <taxon>Bacteria</taxon>
        <taxon>Bacillati</taxon>
        <taxon>Actinomycetota</taxon>
        <taxon>Actinomycetes</taxon>
        <taxon>Mycobacteriales</taxon>
        <taxon>Mycobacteriaceae</taxon>
        <taxon>Mycobacterium</taxon>
    </lineage>
</organism>
<evidence type="ECO:0000256" key="1">
    <source>
        <dbReference type="SAM" id="MobiDB-lite"/>
    </source>
</evidence>
<comment type="caution">
    <text evidence="3">The sequence shown here is derived from an EMBL/GenBank/DDBJ whole genome shotgun (WGS) entry which is preliminary data.</text>
</comment>
<dbReference type="AlphaFoldDB" id="A0A1V3WSF1"/>
<dbReference type="Pfam" id="PF22905">
    <property type="entry name" value="Hydro_N_hd"/>
    <property type="match status" value="1"/>
</dbReference>
<dbReference type="Proteomes" id="UP000188532">
    <property type="component" value="Unassembled WGS sequence"/>
</dbReference>
<name>A0A1V3WSF1_MYCKA</name>
<accession>A0A1V3WSF1</accession>
<reference evidence="3 4" key="1">
    <citation type="submission" date="2017-02" db="EMBL/GenBank/DDBJ databases">
        <title>Complete genome sequences of Mycobacterium kansasii strains isolated from rhesus macaques.</title>
        <authorList>
            <person name="Panda A."/>
            <person name="Nagaraj S."/>
            <person name="Zhao X."/>
            <person name="Tettelin H."/>
            <person name="Detolla L.J."/>
        </authorList>
    </citation>
    <scope>NUCLEOTIDE SEQUENCE [LARGE SCALE GENOMIC DNA]</scope>
    <source>
        <strain evidence="3 4">11-3469</strain>
    </source>
</reference>
<protein>
    <recommendedName>
        <fullName evidence="2">Predicted hydrolase N-terminal domain-containing protein</fullName>
    </recommendedName>
</protein>
<evidence type="ECO:0000313" key="4">
    <source>
        <dbReference type="Proteomes" id="UP000188532"/>
    </source>
</evidence>
<evidence type="ECO:0000313" key="3">
    <source>
        <dbReference type="EMBL" id="OOK69875.1"/>
    </source>
</evidence>
<proteinExistence type="predicted"/>
<dbReference type="InterPro" id="IPR054469">
    <property type="entry name" value="Pred_hydrolase_N"/>
</dbReference>